<evidence type="ECO:0000313" key="2">
    <source>
        <dbReference type="EMBL" id="KIR61151.1"/>
    </source>
</evidence>
<dbReference type="SUPFAM" id="SSF56784">
    <property type="entry name" value="HAD-like"/>
    <property type="match status" value="1"/>
</dbReference>
<dbReference type="Gene3D" id="3.40.50.1110">
    <property type="entry name" value="SGNH hydrolase"/>
    <property type="match status" value="1"/>
</dbReference>
<name>A0A0D0WQA4_9ACTN</name>
<dbReference type="EMBL" id="JXSX01000003">
    <property type="protein sequence ID" value="KIR61151.1"/>
    <property type="molecule type" value="Genomic_DNA"/>
</dbReference>
<dbReference type="Gene3D" id="3.40.630.30">
    <property type="match status" value="1"/>
</dbReference>
<reference evidence="2 3" key="1">
    <citation type="submission" date="2015-01" db="EMBL/GenBank/DDBJ databases">
        <title>Sequencing and annotation of Micromonospora carbonacea strain JXNU-1 genome.</title>
        <authorList>
            <person name="Long Z."/>
            <person name="Huang Y."/>
            <person name="Jiang Y."/>
        </authorList>
    </citation>
    <scope>NUCLEOTIDE SEQUENCE [LARGE SCALE GENOMIC DNA]</scope>
    <source>
        <strain evidence="2 3">JXNU-1</strain>
    </source>
</reference>
<dbReference type="NCBIfam" id="TIGR01686">
    <property type="entry name" value="FkbH"/>
    <property type="match status" value="1"/>
</dbReference>
<dbReference type="AlphaFoldDB" id="A0A0D0WQA4"/>
<dbReference type="InterPro" id="IPR036412">
    <property type="entry name" value="HAD-like_sf"/>
</dbReference>
<dbReference type="InterPro" id="IPR023214">
    <property type="entry name" value="HAD_sf"/>
</dbReference>
<dbReference type="PATRIC" id="fig|47853.6.peg.5389"/>
<proteinExistence type="predicted"/>
<gene>
    <name evidence="2" type="ORF">TK50_25710</name>
</gene>
<dbReference type="GO" id="GO:0016747">
    <property type="term" value="F:acyltransferase activity, transferring groups other than amino-acyl groups"/>
    <property type="evidence" value="ECO:0007669"/>
    <property type="project" value="InterPro"/>
</dbReference>
<sequence>MTTAGTFPPDTAAPARTLRELHGAGRLEAEYPLVQGLLAGLPADELSRAGHVLARADADEVLRRHPSTPTLTVAVTGHRTLGTLIPPLTAEFARHGVLLRPHLSDFDSYVFELGDPGSALYAAGPGLVLCVLDPEVVFDELPLPWTAADVEQALDAKVAMLRGLAATFDRRGAGILVLNTLPLPRRFTAQLVDYRSRARLGAAWREANARLLAFGDEFPSVVPLDLDPLLAEGIPAEDVRLGSYAGTGLSPALLARYAREIGHLGRHLTGKTKKVLVCDLDGTLWGGVLGDDGPDGIELGGTPRGEVFAAFQRVVKQLGSQGVLLAVTSKNDPAPVDAVLRGHEGMVLAPDDFVRVTANWRPKPENLTALAGALNLGVDSFVFADDSAYECGLVRHALPGVAVVRLGEEPAWHVGDLLCDGWFDTREVSTDDRARPTRYREELDRQSFLATFDSVADYLQQLQTRVSLAPVTEREVARASQITLRTHQFNLTGHRMQPAEVRAAAGRHGSRVLGIHSGDRFGDNGMVGLVLTRVDGELVHIDNFLLSCRVFARGIETACLRSVLSHARATGARAVEAHFRPTAKNAGARGFYPDNGFTLVADEGDVLVFRHDLAEIEPPPAHVRLTAAYEENR</sequence>
<organism evidence="2 3">
    <name type="scientific">Micromonospora haikouensis</name>
    <dbReference type="NCBI Taxonomy" id="686309"/>
    <lineage>
        <taxon>Bacteria</taxon>
        <taxon>Bacillati</taxon>
        <taxon>Actinomycetota</taxon>
        <taxon>Actinomycetes</taxon>
        <taxon>Micromonosporales</taxon>
        <taxon>Micromonosporaceae</taxon>
        <taxon>Micromonospora</taxon>
    </lineage>
</organism>
<dbReference type="Gene3D" id="3.40.50.1000">
    <property type="entry name" value="HAD superfamily/HAD-like"/>
    <property type="match status" value="1"/>
</dbReference>
<accession>A0A0D0WQA4</accession>
<protein>
    <submittedName>
        <fullName evidence="2">Methoxymalonyl-ACP biosynthesis protein FkbH</fullName>
    </submittedName>
</protein>
<dbReference type="InterPro" id="IPR010033">
    <property type="entry name" value="HAD_SF_ppase_IIIC"/>
</dbReference>
<dbReference type="InterPro" id="IPR016181">
    <property type="entry name" value="Acyl_CoA_acyltransferase"/>
</dbReference>
<dbReference type="PROSITE" id="PS51186">
    <property type="entry name" value="GNAT"/>
    <property type="match status" value="1"/>
</dbReference>
<dbReference type="InterPro" id="IPR000182">
    <property type="entry name" value="GNAT_dom"/>
</dbReference>
<evidence type="ECO:0000259" key="1">
    <source>
        <dbReference type="PROSITE" id="PS51186"/>
    </source>
</evidence>
<dbReference type="RefSeq" id="WP_082106594.1">
    <property type="nucleotide sequence ID" value="NZ_JXSX01000003.1"/>
</dbReference>
<dbReference type="Proteomes" id="UP000032254">
    <property type="component" value="Unassembled WGS sequence"/>
</dbReference>
<keyword evidence="3" id="KW-1185">Reference proteome</keyword>
<dbReference type="OrthoDB" id="323926at2"/>
<dbReference type="GeneID" id="301307433"/>
<dbReference type="InterPro" id="IPR010037">
    <property type="entry name" value="FkbH_domain"/>
</dbReference>
<evidence type="ECO:0000313" key="3">
    <source>
        <dbReference type="Proteomes" id="UP000032254"/>
    </source>
</evidence>
<dbReference type="InterPro" id="IPR036514">
    <property type="entry name" value="SGNH_hydro_sf"/>
</dbReference>
<feature type="domain" description="N-acetyltransferase" evidence="1">
    <location>
        <begin position="466"/>
        <end position="614"/>
    </location>
</feature>
<comment type="caution">
    <text evidence="2">The sequence shown here is derived from an EMBL/GenBank/DDBJ whole genome shotgun (WGS) entry which is preliminary data.</text>
</comment>
<dbReference type="NCBIfam" id="TIGR01681">
    <property type="entry name" value="HAD-SF-IIIC"/>
    <property type="match status" value="1"/>
</dbReference>
<dbReference type="SUPFAM" id="SSF55729">
    <property type="entry name" value="Acyl-CoA N-acyltransferases (Nat)"/>
    <property type="match status" value="1"/>
</dbReference>